<dbReference type="EMBL" id="JBJHZZ010000002">
    <property type="protein sequence ID" value="MFL0246607.1"/>
    <property type="molecule type" value="Genomic_DNA"/>
</dbReference>
<evidence type="ECO:0000313" key="6">
    <source>
        <dbReference type="EMBL" id="MFL0246607.1"/>
    </source>
</evidence>
<dbReference type="Gene3D" id="3.40.50.300">
    <property type="entry name" value="P-loop containing nucleotide triphosphate hydrolases"/>
    <property type="match status" value="1"/>
</dbReference>
<dbReference type="PROSITE" id="PS00211">
    <property type="entry name" value="ABC_TRANSPORTER_1"/>
    <property type="match status" value="1"/>
</dbReference>
<dbReference type="PROSITE" id="PS50893">
    <property type="entry name" value="ABC_TRANSPORTER_2"/>
    <property type="match status" value="1"/>
</dbReference>
<dbReference type="Pfam" id="PF00005">
    <property type="entry name" value="ABC_tran"/>
    <property type="match status" value="1"/>
</dbReference>
<organism evidence="6 7">
    <name type="scientific">Candidatus Clostridium stratigraminis</name>
    <dbReference type="NCBI Taxonomy" id="3381661"/>
    <lineage>
        <taxon>Bacteria</taxon>
        <taxon>Bacillati</taxon>
        <taxon>Bacillota</taxon>
        <taxon>Clostridia</taxon>
        <taxon>Eubacteriales</taxon>
        <taxon>Clostridiaceae</taxon>
        <taxon>Clostridium</taxon>
    </lineage>
</organism>
<evidence type="ECO:0000313" key="7">
    <source>
        <dbReference type="Proteomes" id="UP001623591"/>
    </source>
</evidence>
<evidence type="ECO:0000256" key="3">
    <source>
        <dbReference type="ARBA" id="ARBA00022741"/>
    </source>
</evidence>
<dbReference type="SUPFAM" id="SSF52540">
    <property type="entry name" value="P-loop containing nucleoside triphosphate hydrolases"/>
    <property type="match status" value="1"/>
</dbReference>
<comment type="similarity">
    <text evidence="1">Belongs to the ABC transporter superfamily.</text>
</comment>
<proteinExistence type="inferred from homology"/>
<keyword evidence="3" id="KW-0547">Nucleotide-binding</keyword>
<comment type="caution">
    <text evidence="6">The sequence shown here is derived from an EMBL/GenBank/DDBJ whole genome shotgun (WGS) entry which is preliminary data.</text>
</comment>
<keyword evidence="4 6" id="KW-0067">ATP-binding</keyword>
<keyword evidence="7" id="KW-1185">Reference proteome</keyword>
<dbReference type="PANTHER" id="PTHR42734:SF17">
    <property type="entry name" value="METAL TRANSPORT SYSTEM ATP-BINDING PROTEIN TM_0124-RELATED"/>
    <property type="match status" value="1"/>
</dbReference>
<evidence type="ECO:0000259" key="5">
    <source>
        <dbReference type="PROSITE" id="PS50893"/>
    </source>
</evidence>
<sequence>MIYINNLFFSYNPAPPYLINNVKLHIGTGEYVSIVGENGSAKSTLLKLILGLLKPNAGEIKLNTKTIGYVPQRMESYNSEFPITVQEMLRCHLKVLKISDKRLIDESLKKVNMFSYKNSLIGNLSGGQQQKIFIARAIMTSPKLIILDEPSTGIDIKSQKEIYKILKELNRNSNITILSVEHNIKAAMENSTHIFRMEKGEGTLFNVKDYVNNFVL</sequence>
<name>A0ABW8T4G8_9CLOT</name>
<evidence type="ECO:0000256" key="2">
    <source>
        <dbReference type="ARBA" id="ARBA00022448"/>
    </source>
</evidence>
<evidence type="ECO:0000256" key="1">
    <source>
        <dbReference type="ARBA" id="ARBA00005417"/>
    </source>
</evidence>
<dbReference type="InterPro" id="IPR003593">
    <property type="entry name" value="AAA+_ATPase"/>
</dbReference>
<dbReference type="PANTHER" id="PTHR42734">
    <property type="entry name" value="METAL TRANSPORT SYSTEM ATP-BINDING PROTEIN TM_0124-RELATED"/>
    <property type="match status" value="1"/>
</dbReference>
<dbReference type="InterPro" id="IPR017871">
    <property type="entry name" value="ABC_transporter-like_CS"/>
</dbReference>
<keyword evidence="2" id="KW-0813">Transport</keyword>
<protein>
    <submittedName>
        <fullName evidence="6">Metal ABC transporter ATP-binding protein</fullName>
    </submittedName>
</protein>
<dbReference type="Proteomes" id="UP001623591">
    <property type="component" value="Unassembled WGS sequence"/>
</dbReference>
<dbReference type="InterPro" id="IPR027417">
    <property type="entry name" value="P-loop_NTPase"/>
</dbReference>
<dbReference type="SMART" id="SM00382">
    <property type="entry name" value="AAA"/>
    <property type="match status" value="1"/>
</dbReference>
<dbReference type="InterPro" id="IPR050153">
    <property type="entry name" value="Metal_Ion_Import_ABC"/>
</dbReference>
<accession>A0ABW8T4G8</accession>
<feature type="domain" description="ABC transporter" evidence="5">
    <location>
        <begin position="2"/>
        <end position="215"/>
    </location>
</feature>
<evidence type="ECO:0000256" key="4">
    <source>
        <dbReference type="ARBA" id="ARBA00022840"/>
    </source>
</evidence>
<reference evidence="6 7" key="1">
    <citation type="submission" date="2024-11" db="EMBL/GenBank/DDBJ databases">
        <authorList>
            <person name="Heng Y.C."/>
            <person name="Lim A.C.H."/>
            <person name="Lee J.K.Y."/>
            <person name="Kittelmann S."/>
        </authorList>
    </citation>
    <scope>NUCLEOTIDE SEQUENCE [LARGE SCALE GENOMIC DNA]</scope>
    <source>
        <strain evidence="6 7">WILCCON 0185</strain>
    </source>
</reference>
<dbReference type="GO" id="GO:0005524">
    <property type="term" value="F:ATP binding"/>
    <property type="evidence" value="ECO:0007669"/>
    <property type="project" value="UniProtKB-KW"/>
</dbReference>
<dbReference type="RefSeq" id="WP_406769069.1">
    <property type="nucleotide sequence ID" value="NZ_JBJHZZ010000002.1"/>
</dbReference>
<gene>
    <name evidence="6" type="ORF">ACJDUG_06470</name>
</gene>
<dbReference type="InterPro" id="IPR003439">
    <property type="entry name" value="ABC_transporter-like_ATP-bd"/>
</dbReference>